<dbReference type="GO" id="GO:0050313">
    <property type="term" value="F:sulfur dioxygenase activity"/>
    <property type="evidence" value="ECO:0007669"/>
    <property type="project" value="InterPro"/>
</dbReference>
<dbReference type="InterPro" id="IPR001279">
    <property type="entry name" value="Metallo-B-lactamas"/>
</dbReference>
<protein>
    <submittedName>
        <fullName evidence="3">Unannotated protein</fullName>
    </submittedName>
</protein>
<dbReference type="GO" id="GO:0006749">
    <property type="term" value="P:glutathione metabolic process"/>
    <property type="evidence" value="ECO:0007669"/>
    <property type="project" value="InterPro"/>
</dbReference>
<organism evidence="3">
    <name type="scientific">freshwater metagenome</name>
    <dbReference type="NCBI Taxonomy" id="449393"/>
    <lineage>
        <taxon>unclassified sequences</taxon>
        <taxon>metagenomes</taxon>
        <taxon>ecological metagenomes</taxon>
    </lineage>
</organism>
<dbReference type="InterPro" id="IPR044528">
    <property type="entry name" value="POD-like_MBL-fold"/>
</dbReference>
<accession>A0A6J7PPY8</accession>
<gene>
    <name evidence="3" type="ORF">UFOPK3992_01052</name>
</gene>
<sequence length="465" mass="49655">MIRASGAAPLTALTDDVVAGDTRVVPFEVPGLGNRTYIAVTGTSALLVDPPRDVDSLLGFIRDSGWAVSHVLDTHVHNDYVSGGLAAARLSDAEYVIPAGGGVTCPARLICDGELLEVGAGQVRAVHTPGHTPHHMSYLLSVDGVDIALFSGGGLLYSGVGRTDLFGADHTEELARAQWRSAHRLGLVSHDGATVLPTHGFGSFCSVGDAVVGERTLAGLQHTNPVFLEDEETFVRHLLEHQGPHPGYFHRMGELNRAGTPMQPPLVPPVSTLADVAQRAASGEWVLDLRHRHAFADGHLPRTLSFDAAGAYVTYVGWLIPWGADLHLVVPDEATLHTAVIELGRIGIDSVRSAALWRDGTVEPSMLATVRHADGRRLRAAMASDPELRVLDVRLESESARARLAGQRAIALHELEARLDEVREWADGREVWVYCGSGFRSAVAASLLERAGISAVHVDGSVVES</sequence>
<dbReference type="CDD" id="cd07724">
    <property type="entry name" value="POD-like_MBL-fold"/>
    <property type="match status" value="1"/>
</dbReference>
<dbReference type="Gene3D" id="3.40.250.10">
    <property type="entry name" value="Rhodanese-like domain"/>
    <property type="match status" value="2"/>
</dbReference>
<dbReference type="SUPFAM" id="SSF56281">
    <property type="entry name" value="Metallo-hydrolase/oxidoreductase"/>
    <property type="match status" value="1"/>
</dbReference>
<evidence type="ECO:0000256" key="1">
    <source>
        <dbReference type="ARBA" id="ARBA00022723"/>
    </source>
</evidence>
<dbReference type="InterPro" id="IPR051682">
    <property type="entry name" value="Mito_Persulfide_Diox"/>
</dbReference>
<dbReference type="Gene3D" id="3.60.15.10">
    <property type="entry name" value="Ribonuclease Z/Hydroxyacylglutathione hydrolase-like"/>
    <property type="match status" value="1"/>
</dbReference>
<feature type="domain" description="Rhodanese" evidence="2">
    <location>
        <begin position="384"/>
        <end position="464"/>
    </location>
</feature>
<reference evidence="3" key="1">
    <citation type="submission" date="2020-05" db="EMBL/GenBank/DDBJ databases">
        <authorList>
            <person name="Chiriac C."/>
            <person name="Salcher M."/>
            <person name="Ghai R."/>
            <person name="Kavagutti S V."/>
        </authorList>
    </citation>
    <scope>NUCLEOTIDE SEQUENCE</scope>
</reference>
<keyword evidence="1" id="KW-0479">Metal-binding</keyword>
<dbReference type="SMART" id="SM00849">
    <property type="entry name" value="Lactamase_B"/>
    <property type="match status" value="1"/>
</dbReference>
<dbReference type="SUPFAM" id="SSF52821">
    <property type="entry name" value="Rhodanese/Cell cycle control phosphatase"/>
    <property type="match status" value="2"/>
</dbReference>
<dbReference type="InterPro" id="IPR036866">
    <property type="entry name" value="RibonucZ/Hydroxyglut_hydro"/>
</dbReference>
<evidence type="ECO:0000259" key="2">
    <source>
        <dbReference type="PROSITE" id="PS50206"/>
    </source>
</evidence>
<dbReference type="AlphaFoldDB" id="A0A6J7PPY8"/>
<dbReference type="InterPro" id="IPR036873">
    <property type="entry name" value="Rhodanese-like_dom_sf"/>
</dbReference>
<dbReference type="EMBL" id="CAFBOZ010000140">
    <property type="protein sequence ID" value="CAB5007278.1"/>
    <property type="molecule type" value="Genomic_DNA"/>
</dbReference>
<dbReference type="PROSITE" id="PS50206">
    <property type="entry name" value="RHODANESE_3"/>
    <property type="match status" value="1"/>
</dbReference>
<name>A0A6J7PPY8_9ZZZZ</name>
<dbReference type="PANTHER" id="PTHR43084">
    <property type="entry name" value="PERSULFIDE DIOXYGENASE ETHE1"/>
    <property type="match status" value="1"/>
</dbReference>
<dbReference type="GO" id="GO:0046872">
    <property type="term" value="F:metal ion binding"/>
    <property type="evidence" value="ECO:0007669"/>
    <property type="project" value="UniProtKB-KW"/>
</dbReference>
<dbReference type="GO" id="GO:0070813">
    <property type="term" value="P:hydrogen sulfide metabolic process"/>
    <property type="evidence" value="ECO:0007669"/>
    <property type="project" value="TreeGrafter"/>
</dbReference>
<dbReference type="Pfam" id="PF00581">
    <property type="entry name" value="Rhodanese"/>
    <property type="match status" value="1"/>
</dbReference>
<evidence type="ECO:0000313" key="3">
    <source>
        <dbReference type="EMBL" id="CAB5007278.1"/>
    </source>
</evidence>
<dbReference type="CDD" id="cd00158">
    <property type="entry name" value="RHOD"/>
    <property type="match status" value="1"/>
</dbReference>
<proteinExistence type="predicted"/>
<dbReference type="PANTHER" id="PTHR43084:SF1">
    <property type="entry name" value="PERSULFIDE DIOXYGENASE ETHE1, MITOCHONDRIAL"/>
    <property type="match status" value="1"/>
</dbReference>
<dbReference type="InterPro" id="IPR001763">
    <property type="entry name" value="Rhodanese-like_dom"/>
</dbReference>